<evidence type="ECO:0000313" key="3">
    <source>
        <dbReference type="WBParaSite" id="ACAC_0000107101-mRNA-1"/>
    </source>
</evidence>
<dbReference type="Proteomes" id="UP000035642">
    <property type="component" value="Unassembled WGS sequence"/>
</dbReference>
<proteinExistence type="predicted"/>
<feature type="region of interest" description="Disordered" evidence="1">
    <location>
        <begin position="261"/>
        <end position="291"/>
    </location>
</feature>
<name>A0A0K0CUX9_ANGCA</name>
<feature type="region of interest" description="Disordered" evidence="1">
    <location>
        <begin position="185"/>
        <end position="224"/>
    </location>
</feature>
<keyword evidence="2" id="KW-1185">Reference proteome</keyword>
<organism evidence="2 3">
    <name type="scientific">Angiostrongylus cantonensis</name>
    <name type="common">Rat lungworm</name>
    <dbReference type="NCBI Taxonomy" id="6313"/>
    <lineage>
        <taxon>Eukaryota</taxon>
        <taxon>Metazoa</taxon>
        <taxon>Ecdysozoa</taxon>
        <taxon>Nematoda</taxon>
        <taxon>Chromadorea</taxon>
        <taxon>Rhabditida</taxon>
        <taxon>Rhabditina</taxon>
        <taxon>Rhabditomorpha</taxon>
        <taxon>Strongyloidea</taxon>
        <taxon>Metastrongylidae</taxon>
        <taxon>Angiostrongylus</taxon>
    </lineage>
</organism>
<reference evidence="3" key="2">
    <citation type="submission" date="2017-02" db="UniProtKB">
        <authorList>
            <consortium name="WormBaseParasite"/>
        </authorList>
    </citation>
    <scope>IDENTIFICATION</scope>
</reference>
<evidence type="ECO:0000313" key="2">
    <source>
        <dbReference type="Proteomes" id="UP000035642"/>
    </source>
</evidence>
<dbReference type="WBParaSite" id="ACAC_0000107101-mRNA-1">
    <property type="protein sequence ID" value="ACAC_0000107101-mRNA-1"/>
    <property type="gene ID" value="ACAC_0000107101"/>
</dbReference>
<accession>A0A0K0CUX9</accession>
<evidence type="ECO:0000256" key="1">
    <source>
        <dbReference type="SAM" id="MobiDB-lite"/>
    </source>
</evidence>
<sequence>MWNRNYNLDRKIPTSFNRSGGDDVYQTTFGTRHRTNRDDKGIMIVNVYPNLTERSCIVTDKERQQQEDCTSLPYWNIASAAARIKQEDEEYQVTQMLNMGLGLDACTPLPYWNIASAAARIKQEDEEYQVKQMLNMGLGLDACTSLPYWNIASAAARIKQEDEEYQYNKERAAKAWDKYLASVASQPESTSHEIDDQPSRPQGLQDKGPSHRRSQKTCGRESCDAHKNRGSIVKCGGKAGDASAKFKCMCQCLISTPTSKKRNFERNNSDDEIERPSRRRHQSAPPQIGRPFYGTTELEKCSLNAINHLLRAEKELRRVEFTAGNVLPQARQYIVGVGYI</sequence>
<reference evidence="2" key="1">
    <citation type="submission" date="2012-09" db="EMBL/GenBank/DDBJ databases">
        <authorList>
            <person name="Martin A.A."/>
        </authorList>
    </citation>
    <scope>NUCLEOTIDE SEQUENCE</scope>
</reference>
<dbReference type="AlphaFoldDB" id="A0A0K0CUX9"/>
<protein>
    <submittedName>
        <fullName evidence="3">ANK_REP_REGION domain-containing protein</fullName>
    </submittedName>
</protein>